<dbReference type="EMBL" id="PJNI01000001">
    <property type="protein sequence ID" value="PKR82310.1"/>
    <property type="molecule type" value="Genomic_DNA"/>
</dbReference>
<accession>A0A2I0R7C2</accession>
<dbReference type="InterPro" id="IPR013783">
    <property type="entry name" value="Ig-like_fold"/>
</dbReference>
<dbReference type="RefSeq" id="WP_101333494.1">
    <property type="nucleotide sequence ID" value="NZ_PJNI01000001.1"/>
</dbReference>
<sequence length="305" mass="33264">MGNGTFSSTPSGLDLTTSNGQIDLGSSSVGTYDVFYAFTENGCDYQDSITIELLEIPELILEDSIDLCLGESWTPNASGDFDSYSWSSGLTQGVDTLGQLGNETFYVTGVSANGCEVLDSVVVSTFEQPNVSFTADPTEGLPPLNVTYTNTSDGVADTYTWDYGDGFDENTGNNTSHIFESQGIYFTNLIGSTIEGCFDTATVQINVLFPDMIYEIPNIFTPNGDNENDLFKLINPSNIEALEIIILNRWGNLVFESNDVLFEWNGKINNTDAECTTGTYFYKANLTNLSGENVEVHGFVQLARD</sequence>
<dbReference type="Pfam" id="PF13585">
    <property type="entry name" value="CHU_C"/>
    <property type="match status" value="1"/>
</dbReference>
<keyword evidence="3" id="KW-1185">Reference proteome</keyword>
<proteinExistence type="predicted"/>
<dbReference type="InterPro" id="IPR035986">
    <property type="entry name" value="PKD_dom_sf"/>
</dbReference>
<dbReference type="Gene3D" id="2.60.40.10">
    <property type="entry name" value="Immunoglobulins"/>
    <property type="match status" value="1"/>
</dbReference>
<dbReference type="OrthoDB" id="9765926at2"/>
<gene>
    <name evidence="2" type="ORF">CW751_02970</name>
</gene>
<organism evidence="2 3">
    <name type="scientific">Brumimicrobium salinarum</name>
    <dbReference type="NCBI Taxonomy" id="2058658"/>
    <lineage>
        <taxon>Bacteria</taxon>
        <taxon>Pseudomonadati</taxon>
        <taxon>Bacteroidota</taxon>
        <taxon>Flavobacteriia</taxon>
        <taxon>Flavobacteriales</taxon>
        <taxon>Crocinitomicaceae</taxon>
        <taxon>Brumimicrobium</taxon>
    </lineage>
</organism>
<dbReference type="CDD" id="cd00146">
    <property type="entry name" value="PKD"/>
    <property type="match status" value="1"/>
</dbReference>
<dbReference type="SUPFAM" id="SSF49299">
    <property type="entry name" value="PKD domain"/>
    <property type="match status" value="1"/>
</dbReference>
<dbReference type="InterPro" id="IPR026341">
    <property type="entry name" value="T9SS_type_B"/>
</dbReference>
<evidence type="ECO:0000259" key="1">
    <source>
        <dbReference type="PROSITE" id="PS50093"/>
    </source>
</evidence>
<dbReference type="InterPro" id="IPR000601">
    <property type="entry name" value="PKD_dom"/>
</dbReference>
<evidence type="ECO:0000313" key="3">
    <source>
        <dbReference type="Proteomes" id="UP000236654"/>
    </source>
</evidence>
<comment type="caution">
    <text evidence="2">The sequence shown here is derived from an EMBL/GenBank/DDBJ whole genome shotgun (WGS) entry which is preliminary data.</text>
</comment>
<protein>
    <recommendedName>
        <fullName evidence="1">PKD domain-containing protein</fullName>
    </recommendedName>
</protein>
<dbReference type="SMART" id="SM00089">
    <property type="entry name" value="PKD"/>
    <property type="match status" value="1"/>
</dbReference>
<dbReference type="InterPro" id="IPR022409">
    <property type="entry name" value="PKD/Chitinase_dom"/>
</dbReference>
<dbReference type="Proteomes" id="UP000236654">
    <property type="component" value="Unassembled WGS sequence"/>
</dbReference>
<dbReference type="NCBIfam" id="TIGR04131">
    <property type="entry name" value="Bac_Flav_CTERM"/>
    <property type="match status" value="1"/>
</dbReference>
<feature type="domain" description="PKD" evidence="1">
    <location>
        <begin position="129"/>
        <end position="207"/>
    </location>
</feature>
<evidence type="ECO:0000313" key="2">
    <source>
        <dbReference type="EMBL" id="PKR82310.1"/>
    </source>
</evidence>
<dbReference type="PROSITE" id="PS50093">
    <property type="entry name" value="PKD"/>
    <property type="match status" value="1"/>
</dbReference>
<reference evidence="2 3" key="1">
    <citation type="submission" date="2017-12" db="EMBL/GenBank/DDBJ databases">
        <title>The draft genome sequence of Brumimicrobium saltpan LHR20.</title>
        <authorList>
            <person name="Do Z.-J."/>
            <person name="Luo H.-R."/>
        </authorList>
    </citation>
    <scope>NUCLEOTIDE SEQUENCE [LARGE SCALE GENOMIC DNA]</scope>
    <source>
        <strain evidence="2 3">LHR20</strain>
    </source>
</reference>
<name>A0A2I0R7C2_9FLAO</name>
<dbReference type="Pfam" id="PF18911">
    <property type="entry name" value="PKD_4"/>
    <property type="match status" value="1"/>
</dbReference>
<dbReference type="AlphaFoldDB" id="A0A2I0R7C2"/>